<name>A0A7W8E8H7_9BACT</name>
<evidence type="ECO:0000313" key="3">
    <source>
        <dbReference type="Proteomes" id="UP000584867"/>
    </source>
</evidence>
<dbReference type="InterPro" id="IPR024445">
    <property type="entry name" value="Tnp_ISXO2-like"/>
</dbReference>
<sequence length="86" mass="9986">MNEYVNGRVHTQGIENFWACLKRSLAGTYVAVEPFHMDAYIDEQVFRYNTRKTHSDETRLAKVLSQVAGRRLTYKELTGKEVQTAF</sequence>
<proteinExistence type="predicted"/>
<dbReference type="AlphaFoldDB" id="A0A7W8E8H7"/>
<gene>
    <name evidence="2" type="ORF">HDF15_001144</name>
</gene>
<dbReference type="Pfam" id="PF12762">
    <property type="entry name" value="DDE_Tnp_IS1595"/>
    <property type="match status" value="1"/>
</dbReference>
<evidence type="ECO:0000259" key="1">
    <source>
        <dbReference type="Pfam" id="PF12762"/>
    </source>
</evidence>
<feature type="domain" description="ISXO2-like transposase" evidence="1">
    <location>
        <begin position="3"/>
        <end position="49"/>
    </location>
</feature>
<reference evidence="2 3" key="1">
    <citation type="submission" date="2020-08" db="EMBL/GenBank/DDBJ databases">
        <title>Genomic Encyclopedia of Type Strains, Phase IV (KMG-V): Genome sequencing to study the core and pangenomes of soil and plant-associated prokaryotes.</title>
        <authorList>
            <person name="Whitman W."/>
        </authorList>
    </citation>
    <scope>NUCLEOTIDE SEQUENCE [LARGE SCALE GENOMIC DNA]</scope>
    <source>
        <strain evidence="2 3">X5P3</strain>
    </source>
</reference>
<evidence type="ECO:0000313" key="2">
    <source>
        <dbReference type="EMBL" id="MBB5062807.1"/>
    </source>
</evidence>
<dbReference type="EMBL" id="JACHIO010000004">
    <property type="protein sequence ID" value="MBB5062807.1"/>
    <property type="molecule type" value="Genomic_DNA"/>
</dbReference>
<organism evidence="2 3">
    <name type="scientific">Granulicella mallensis</name>
    <dbReference type="NCBI Taxonomy" id="940614"/>
    <lineage>
        <taxon>Bacteria</taxon>
        <taxon>Pseudomonadati</taxon>
        <taxon>Acidobacteriota</taxon>
        <taxon>Terriglobia</taxon>
        <taxon>Terriglobales</taxon>
        <taxon>Acidobacteriaceae</taxon>
        <taxon>Granulicella</taxon>
    </lineage>
</organism>
<comment type="caution">
    <text evidence="2">The sequence shown here is derived from an EMBL/GenBank/DDBJ whole genome shotgun (WGS) entry which is preliminary data.</text>
</comment>
<dbReference type="Proteomes" id="UP000584867">
    <property type="component" value="Unassembled WGS sequence"/>
</dbReference>
<protein>
    <recommendedName>
        <fullName evidence="1">ISXO2-like transposase domain-containing protein</fullName>
    </recommendedName>
</protein>
<accession>A0A7W8E8H7</accession>
<dbReference type="RefSeq" id="WP_184253509.1">
    <property type="nucleotide sequence ID" value="NZ_JACHIO010000004.1"/>
</dbReference>